<dbReference type="InterPro" id="IPR026444">
    <property type="entry name" value="Secre_tail"/>
</dbReference>
<protein>
    <recommendedName>
        <fullName evidence="2">Secretion system C-terminal sorting domain-containing protein</fullName>
    </recommendedName>
</protein>
<dbReference type="RefSeq" id="WP_124398696.1">
    <property type="nucleotide sequence ID" value="NZ_BHZE01000029.1"/>
</dbReference>
<keyword evidence="4" id="KW-1185">Reference proteome</keyword>
<evidence type="ECO:0000313" key="4">
    <source>
        <dbReference type="Proteomes" id="UP000286715"/>
    </source>
</evidence>
<dbReference type="OrthoDB" id="9811934at2"/>
<accession>A0A401XNP4</accession>
<sequence>MKRVAISITVLLSSLFLLSAGPIKEYELKKKKQLEELRRNPRAELTKMMRTAGIFSSSLHQKPATTMIPDSIVNFNHDGTQFNQIGYELIQYSADQKVDYVKIFMQGNLVQTIDFQYSGSPYATTILVDTNPSANPQPDEKLELFYDNQNYLIKTKTYYWVNNSWTLSLADSVHVINNNANPPKPIEIKYFVSEQGGPYQNVMTIKNITYDASTGLEKDLTFAIDLAQTGVPVDFIKYENCTWELGHLDIRSIFMDYESLCTDIYPRYVLFETFNYAYNQGPTSYQASELDPATMQLKLTERLLPSYSGNAIAFLTKQEHNGTSWDTAGRIIPTVNAGKLEVIDYQTKVGSSFVLDNRRLILYDTQGNYNGELYIYYTAQSIDTTGFKKERIYTGGKLTEETYTNYTSGNGFVPYSKDLFFYNSNISLSEFQDKQIAINLYPNPAFSAVNLILPFESDWKISITDLSGKTMKNITLPGKNGEISLLGLPAGIYIMTVKSTDFAISRKLIIR</sequence>
<keyword evidence="1" id="KW-0732">Signal</keyword>
<evidence type="ECO:0000259" key="2">
    <source>
        <dbReference type="Pfam" id="PF18962"/>
    </source>
</evidence>
<dbReference type="AlphaFoldDB" id="A0A401XNP4"/>
<dbReference type="Pfam" id="PF18962">
    <property type="entry name" value="Por_Secre_tail"/>
    <property type="match status" value="1"/>
</dbReference>
<feature type="domain" description="Secretion system C-terminal sorting" evidence="2">
    <location>
        <begin position="440"/>
        <end position="510"/>
    </location>
</feature>
<dbReference type="NCBIfam" id="TIGR04183">
    <property type="entry name" value="Por_Secre_tail"/>
    <property type="match status" value="1"/>
</dbReference>
<evidence type="ECO:0000256" key="1">
    <source>
        <dbReference type="ARBA" id="ARBA00022729"/>
    </source>
</evidence>
<comment type="caution">
    <text evidence="3">The sequence shown here is derived from an EMBL/GenBank/DDBJ whole genome shotgun (WGS) entry which is preliminary data.</text>
</comment>
<organism evidence="3 4">
    <name type="scientific">Thermaurantimonas aggregans</name>
    <dbReference type="NCBI Taxonomy" id="2173829"/>
    <lineage>
        <taxon>Bacteria</taxon>
        <taxon>Pseudomonadati</taxon>
        <taxon>Bacteroidota</taxon>
        <taxon>Flavobacteriia</taxon>
        <taxon>Flavobacteriales</taxon>
        <taxon>Schleiferiaceae</taxon>
        <taxon>Thermaurantimonas</taxon>
    </lineage>
</organism>
<dbReference type="Proteomes" id="UP000286715">
    <property type="component" value="Unassembled WGS sequence"/>
</dbReference>
<reference evidence="3 4" key="1">
    <citation type="submission" date="2018-11" db="EMBL/GenBank/DDBJ databases">
        <title>Schleiferia aggregans sp. nov., a moderately thermophilic heterotrophic bacterium isolated from microbial mats at a terrestrial hot spring.</title>
        <authorList>
            <person name="Iino T."/>
            <person name="Ohkuma M."/>
            <person name="Haruta S."/>
        </authorList>
    </citation>
    <scope>NUCLEOTIDE SEQUENCE [LARGE SCALE GENOMIC DNA]</scope>
    <source>
        <strain evidence="3 4">LA</strain>
    </source>
</reference>
<dbReference type="EMBL" id="BHZE01000029">
    <property type="protein sequence ID" value="GCD78644.1"/>
    <property type="molecule type" value="Genomic_DNA"/>
</dbReference>
<gene>
    <name evidence="3" type="ORF">JCM31826_21260</name>
</gene>
<proteinExistence type="predicted"/>
<evidence type="ECO:0000313" key="3">
    <source>
        <dbReference type="EMBL" id="GCD78644.1"/>
    </source>
</evidence>
<name>A0A401XNP4_9FLAO</name>